<dbReference type="RefSeq" id="WP_232595744.1">
    <property type="nucleotide sequence ID" value="NZ_BSPD01000011.1"/>
</dbReference>
<dbReference type="Gene3D" id="1.10.150.130">
    <property type="match status" value="1"/>
</dbReference>
<feature type="domain" description="Tyr recombinase" evidence="6">
    <location>
        <begin position="132"/>
        <end position="317"/>
    </location>
</feature>
<dbReference type="GO" id="GO:0007059">
    <property type="term" value="P:chromosome segregation"/>
    <property type="evidence" value="ECO:0007669"/>
    <property type="project" value="UniProtKB-KW"/>
</dbReference>
<dbReference type="PANTHER" id="PTHR30349:SF81">
    <property type="entry name" value="TYROSINE RECOMBINASE XERC"/>
    <property type="match status" value="1"/>
</dbReference>
<gene>
    <name evidence="8" type="primary">xerD_1</name>
    <name evidence="8" type="ORF">GCM10007877_03200</name>
</gene>
<dbReference type="InterPro" id="IPR050090">
    <property type="entry name" value="Tyrosine_recombinase_XerCD"/>
</dbReference>
<dbReference type="CDD" id="cd00798">
    <property type="entry name" value="INT_XerDC_C"/>
    <property type="match status" value="1"/>
</dbReference>
<evidence type="ECO:0000256" key="5">
    <source>
        <dbReference type="PROSITE-ProRule" id="PRU01248"/>
    </source>
</evidence>
<accession>A0AA37WM78</accession>
<name>A0AA37WM78_9GAMM</name>
<dbReference type="GO" id="GO:0003677">
    <property type="term" value="F:DNA binding"/>
    <property type="evidence" value="ECO:0007669"/>
    <property type="project" value="UniProtKB-UniRule"/>
</dbReference>
<dbReference type="GO" id="GO:0006310">
    <property type="term" value="P:DNA recombination"/>
    <property type="evidence" value="ECO:0007669"/>
    <property type="project" value="UniProtKB-KW"/>
</dbReference>
<dbReference type="SUPFAM" id="SSF56349">
    <property type="entry name" value="DNA breaking-rejoining enzymes"/>
    <property type="match status" value="1"/>
</dbReference>
<evidence type="ECO:0000256" key="4">
    <source>
        <dbReference type="ARBA" id="ARBA00023172"/>
    </source>
</evidence>
<keyword evidence="9" id="KW-1185">Reference proteome</keyword>
<dbReference type="InterPro" id="IPR004107">
    <property type="entry name" value="Integrase_SAM-like_N"/>
</dbReference>
<dbReference type="InterPro" id="IPR013762">
    <property type="entry name" value="Integrase-like_cat_sf"/>
</dbReference>
<organism evidence="8 9">
    <name type="scientific">Marinibactrum halimedae</name>
    <dbReference type="NCBI Taxonomy" id="1444977"/>
    <lineage>
        <taxon>Bacteria</taxon>
        <taxon>Pseudomonadati</taxon>
        <taxon>Pseudomonadota</taxon>
        <taxon>Gammaproteobacteria</taxon>
        <taxon>Cellvibrionales</taxon>
        <taxon>Cellvibrionaceae</taxon>
        <taxon>Marinibactrum</taxon>
    </lineage>
</organism>
<keyword evidence="4" id="KW-0233">DNA recombination</keyword>
<comment type="caution">
    <text evidence="8">The sequence shown here is derived from an EMBL/GenBank/DDBJ whole genome shotgun (WGS) entry which is preliminary data.</text>
</comment>
<dbReference type="GO" id="GO:0015074">
    <property type="term" value="P:DNA integration"/>
    <property type="evidence" value="ECO:0007669"/>
    <property type="project" value="UniProtKB-KW"/>
</dbReference>
<dbReference type="PROSITE" id="PS51900">
    <property type="entry name" value="CB"/>
    <property type="match status" value="1"/>
</dbReference>
<feature type="domain" description="Core-binding (CB)" evidence="7">
    <location>
        <begin position="20"/>
        <end position="111"/>
    </location>
</feature>
<protein>
    <submittedName>
        <fullName evidence="8">Tyrosine recombinase XerD</fullName>
    </submittedName>
</protein>
<evidence type="ECO:0000259" key="7">
    <source>
        <dbReference type="PROSITE" id="PS51900"/>
    </source>
</evidence>
<evidence type="ECO:0000313" key="8">
    <source>
        <dbReference type="EMBL" id="GLS24606.1"/>
    </source>
</evidence>
<keyword evidence="2" id="KW-0229">DNA integration</keyword>
<evidence type="ECO:0000256" key="1">
    <source>
        <dbReference type="ARBA" id="ARBA00022829"/>
    </source>
</evidence>
<sequence>MLRKKHHSTASTQKLNVDHSGMAPYLAHYLEWNRVKGYSEETNKRKDSNLRRFILWCDERGLSHPGEVTKPILERYQRYLFYLRQDNGEPLSYASQNIYLSTVRSFFKWLTQENHIPSNPASEVMPVKRSKRLPQIVLSVDQVDTLLDSVDTQTPEGQRDRAILELFYSTGLRRLEMCRLQLQDLHLSRQTLLVRNGKGGKDRYVPIGKRAVHWVANYLHHIRPLYQLEINASHVFLTDYGEAFTSSNMGRMVKRYLDKAEIKAEGACHLLRHAMATHMLENGAELRYLQAILGHADINTTTIYTHVSMEHLHRVHENTHPAKL</sequence>
<dbReference type="Pfam" id="PF13495">
    <property type="entry name" value="Phage_int_SAM_4"/>
    <property type="match status" value="1"/>
</dbReference>
<proteinExistence type="predicted"/>
<evidence type="ECO:0000256" key="2">
    <source>
        <dbReference type="ARBA" id="ARBA00022908"/>
    </source>
</evidence>
<dbReference type="AlphaFoldDB" id="A0AA37WM78"/>
<dbReference type="PROSITE" id="PS51898">
    <property type="entry name" value="TYR_RECOMBINASE"/>
    <property type="match status" value="1"/>
</dbReference>
<keyword evidence="3 5" id="KW-0238">DNA-binding</keyword>
<reference evidence="8 9" key="1">
    <citation type="journal article" date="2014" name="Int. J. Syst. Evol. Microbiol.">
        <title>Complete genome sequence of Corynebacterium casei LMG S-19264T (=DSM 44701T), isolated from a smear-ripened cheese.</title>
        <authorList>
            <consortium name="US DOE Joint Genome Institute (JGI-PGF)"/>
            <person name="Walter F."/>
            <person name="Albersmeier A."/>
            <person name="Kalinowski J."/>
            <person name="Ruckert C."/>
        </authorList>
    </citation>
    <scope>NUCLEOTIDE SEQUENCE [LARGE SCALE GENOMIC DNA]</scope>
    <source>
        <strain evidence="8 9">NBRC 110095</strain>
    </source>
</reference>
<dbReference type="Pfam" id="PF00589">
    <property type="entry name" value="Phage_integrase"/>
    <property type="match status" value="1"/>
</dbReference>
<dbReference type="InterPro" id="IPR010998">
    <property type="entry name" value="Integrase_recombinase_N"/>
</dbReference>
<dbReference type="Proteomes" id="UP001156870">
    <property type="component" value="Unassembled WGS sequence"/>
</dbReference>
<keyword evidence="1" id="KW-0159">Chromosome partition</keyword>
<evidence type="ECO:0000256" key="3">
    <source>
        <dbReference type="ARBA" id="ARBA00023125"/>
    </source>
</evidence>
<dbReference type="InterPro" id="IPR011010">
    <property type="entry name" value="DNA_brk_join_enz"/>
</dbReference>
<dbReference type="NCBIfam" id="NF002331">
    <property type="entry name" value="PRK01287.1"/>
    <property type="match status" value="1"/>
</dbReference>
<dbReference type="PANTHER" id="PTHR30349">
    <property type="entry name" value="PHAGE INTEGRASE-RELATED"/>
    <property type="match status" value="1"/>
</dbReference>
<evidence type="ECO:0000313" key="9">
    <source>
        <dbReference type="Proteomes" id="UP001156870"/>
    </source>
</evidence>
<dbReference type="InterPro" id="IPR044068">
    <property type="entry name" value="CB"/>
</dbReference>
<evidence type="ECO:0000259" key="6">
    <source>
        <dbReference type="PROSITE" id="PS51898"/>
    </source>
</evidence>
<dbReference type="EMBL" id="BSPD01000011">
    <property type="protein sequence ID" value="GLS24606.1"/>
    <property type="molecule type" value="Genomic_DNA"/>
</dbReference>
<dbReference type="Gene3D" id="1.10.443.10">
    <property type="entry name" value="Intergrase catalytic core"/>
    <property type="match status" value="1"/>
</dbReference>
<dbReference type="InterPro" id="IPR002104">
    <property type="entry name" value="Integrase_catalytic"/>
</dbReference>